<dbReference type="Gene3D" id="3.10.310.70">
    <property type="match status" value="1"/>
</dbReference>
<name>A0A2A9FFR6_9PSEU</name>
<reference evidence="2 3" key="1">
    <citation type="submission" date="2017-10" db="EMBL/GenBank/DDBJ databases">
        <title>Sequencing the genomes of 1000 actinobacteria strains.</title>
        <authorList>
            <person name="Klenk H.-P."/>
        </authorList>
    </citation>
    <scope>NUCLEOTIDE SEQUENCE [LARGE SCALE GENOMIC DNA]</scope>
    <source>
        <strain evidence="2 3">DSM 46092</strain>
    </source>
</reference>
<dbReference type="RefSeq" id="WP_098514050.1">
    <property type="nucleotide sequence ID" value="NZ_JBIAKZ010000003.1"/>
</dbReference>
<dbReference type="Gene3D" id="2.30.40.10">
    <property type="entry name" value="Urease, subunit C, domain 1"/>
    <property type="match status" value="1"/>
</dbReference>
<evidence type="ECO:0000313" key="3">
    <source>
        <dbReference type="Proteomes" id="UP000243542"/>
    </source>
</evidence>
<evidence type="ECO:0000313" key="2">
    <source>
        <dbReference type="EMBL" id="PFG50297.1"/>
    </source>
</evidence>
<gene>
    <name evidence="2" type="ORF">ATK36_5519</name>
</gene>
<comment type="caution">
    <text evidence="2">The sequence shown here is derived from an EMBL/GenBank/DDBJ whole genome shotgun (WGS) entry which is preliminary data.</text>
</comment>
<dbReference type="InterPro" id="IPR011059">
    <property type="entry name" value="Metal-dep_hydrolase_composite"/>
</dbReference>
<accession>A0A2A9FFR6</accession>
<dbReference type="GO" id="GO:0016810">
    <property type="term" value="F:hydrolase activity, acting on carbon-nitrogen (but not peptide) bonds"/>
    <property type="evidence" value="ECO:0007669"/>
    <property type="project" value="InterPro"/>
</dbReference>
<dbReference type="Proteomes" id="UP000243542">
    <property type="component" value="Unassembled WGS sequence"/>
</dbReference>
<dbReference type="SUPFAM" id="SSF51338">
    <property type="entry name" value="Composite domain of metallo-dependent hydrolases"/>
    <property type="match status" value="1"/>
</dbReference>
<protein>
    <recommendedName>
        <fullName evidence="1">Amidohydrolase 3 domain-containing protein</fullName>
    </recommendedName>
</protein>
<feature type="domain" description="Amidohydrolase 3" evidence="1">
    <location>
        <begin position="43"/>
        <end position="484"/>
    </location>
</feature>
<keyword evidence="3" id="KW-1185">Reference proteome</keyword>
<dbReference type="PANTHER" id="PTHR22642:SF2">
    <property type="entry name" value="PROTEIN LONG AFTER FAR-RED 3"/>
    <property type="match status" value="1"/>
</dbReference>
<dbReference type="SUPFAM" id="SSF51556">
    <property type="entry name" value="Metallo-dependent hydrolases"/>
    <property type="match status" value="1"/>
</dbReference>
<proteinExistence type="predicted"/>
<dbReference type="AlphaFoldDB" id="A0A2A9FFR6"/>
<organism evidence="2 3">
    <name type="scientific">Amycolatopsis sulphurea</name>
    <dbReference type="NCBI Taxonomy" id="76022"/>
    <lineage>
        <taxon>Bacteria</taxon>
        <taxon>Bacillati</taxon>
        <taxon>Actinomycetota</taxon>
        <taxon>Actinomycetes</taxon>
        <taxon>Pseudonocardiales</taxon>
        <taxon>Pseudonocardiaceae</taxon>
        <taxon>Amycolatopsis</taxon>
    </lineage>
</organism>
<evidence type="ECO:0000259" key="1">
    <source>
        <dbReference type="Pfam" id="PF07969"/>
    </source>
</evidence>
<dbReference type="Gene3D" id="3.20.20.140">
    <property type="entry name" value="Metal-dependent hydrolases"/>
    <property type="match status" value="1"/>
</dbReference>
<dbReference type="Pfam" id="PF07969">
    <property type="entry name" value="Amidohydro_3"/>
    <property type="match status" value="1"/>
</dbReference>
<dbReference type="InterPro" id="IPR013108">
    <property type="entry name" value="Amidohydro_3"/>
</dbReference>
<dbReference type="InterPro" id="IPR032466">
    <property type="entry name" value="Metal_Hydrolase"/>
</dbReference>
<sequence>MDDLLLRRVRVGLRGPLAEVRVRDGVITSIEEPGAGSGFAARMVDGHGGTLLPGLVDAHAHLTQWSDFRRRIPLGAARSATAAVELLMARLLVAPGRPGELVVGAGFRDGLWPDRPHKQLLERALPGRAVALFSADLHTLWLSPAALRLIGRDHPTGVLLENDCMSATAALPSASVAEEDRAVAEALAAAAARGVTGVVDYEYADTVADWTRRAAQKPPLLRISCVIARYLLDHAIACGHRTGDVLEAGHGLLTVGPFKLFADGSLNTRTACCHDPYPEDGGTGLLELPPDELVPLLRRASAHGLTPAVHAIGDRANTVALDAFAEAGCGGRIEHAQLLRPEDVSRFAALGLTAGVQPAHQPDDRDVADRHWPGRTERAYPYRALLEAGARLEIGSDAPVAPLDPWDGIAAAVGRTDDDRPPWHPEQAIPLEDALAAAAGGRRGIAVGDVADLVVTAADPSGLSPAQLRELPVSATIVAGKPVYLA</sequence>
<dbReference type="EMBL" id="PDJK01000002">
    <property type="protein sequence ID" value="PFG50297.1"/>
    <property type="molecule type" value="Genomic_DNA"/>
</dbReference>
<dbReference type="PANTHER" id="PTHR22642">
    <property type="entry name" value="IMIDAZOLONEPROPIONASE"/>
    <property type="match status" value="1"/>
</dbReference>